<dbReference type="PRINTS" id="PR01001">
    <property type="entry name" value="FADG3PDH"/>
</dbReference>
<evidence type="ECO:0000256" key="10">
    <source>
        <dbReference type="ARBA" id="ARBA00049055"/>
    </source>
</evidence>
<dbReference type="InterPro" id="IPR036188">
    <property type="entry name" value="FAD/NAD-bd_sf"/>
</dbReference>
<feature type="domain" description="FAD dependent oxidoreductase" evidence="13">
    <location>
        <begin position="28"/>
        <end position="386"/>
    </location>
</feature>
<dbReference type="GO" id="GO:0046168">
    <property type="term" value="P:glycerol-3-phosphate catabolic process"/>
    <property type="evidence" value="ECO:0007669"/>
    <property type="project" value="TreeGrafter"/>
</dbReference>
<dbReference type="AlphaFoldDB" id="A0A919QF94"/>
<comment type="caution">
    <text evidence="15">The sequence shown here is derived from an EMBL/GenBank/DDBJ whole genome shotgun (WGS) entry which is preliminary data.</text>
</comment>
<feature type="region of interest" description="Disordered" evidence="12">
    <location>
        <begin position="547"/>
        <end position="566"/>
    </location>
</feature>
<reference evidence="15" key="1">
    <citation type="submission" date="2021-01" db="EMBL/GenBank/DDBJ databases">
        <title>Whole genome shotgun sequence of Acrocarpospora phusangensis NBRC 108782.</title>
        <authorList>
            <person name="Komaki H."/>
            <person name="Tamura T."/>
        </authorList>
    </citation>
    <scope>NUCLEOTIDE SEQUENCE</scope>
    <source>
        <strain evidence="15">NBRC 108782</strain>
    </source>
</reference>
<keyword evidence="7" id="KW-0319">Glycerol metabolism</keyword>
<dbReference type="PANTHER" id="PTHR11985">
    <property type="entry name" value="GLYCEROL-3-PHOSPHATE DEHYDROGENASE"/>
    <property type="match status" value="1"/>
</dbReference>
<keyword evidence="8" id="KW-0274">FAD</keyword>
<dbReference type="Gene3D" id="1.10.8.870">
    <property type="entry name" value="Alpha-glycerophosphate oxidase, cap domain"/>
    <property type="match status" value="1"/>
</dbReference>
<dbReference type="EC" id="1.1.5.3" evidence="4 11"/>
<dbReference type="Pfam" id="PF16901">
    <property type="entry name" value="DAO_C"/>
    <property type="match status" value="1"/>
</dbReference>
<sequence>MTARMGTARLGPAERLMALSQMGSRELDVVVVGGGVVGAGVALDAATRGLSVGLVEARDFASGTSSRSSKLIHGGLRYLEQLNFDLVREALQERSLLLQRIAPHLVRPVPFLFPLTHTGWERPYVGAGLVLYDSLGFSFGFTRGVPGHRHLSRKRALRLAPSLRRTAFTGAVQYWDAQVDDARYVMTLLRTAATYGAQVASRAQVVGFLREGERVTGVRVCDLETGTELDVRARQVVNATGVWTDDIQELVGGRGQIHVKASKGIHLLVPRDRIHSLTGIILRTEKSVLFVIPWGRHWIIGTTDTAWTLDKAHPAASRTDIDYVLDHVNAVLSVPLTRDDVEGVYAGLRPLLRGESEQTSQLSREHVVAHPVPGLVMVAGGKFTTYRVMAADAVNAVAHGLDVRVPASCTDRIPLVGAEGYQARWNSRNRLAESSGLHVARIEHLLQRYGSMIDEVLLLIEADPSLARPLTGADDYLRAEIVYAATHEGARHLNDVLTRRTHISIETFHRGLAVAEEAAELLAGPLGWDAEQVKREVEYYTKRVEAERVSQEQDTDQEADAIQMGAPEIVPVAVPEGRPI</sequence>
<dbReference type="GO" id="GO:0006071">
    <property type="term" value="P:glycerol metabolic process"/>
    <property type="evidence" value="ECO:0007669"/>
    <property type="project" value="UniProtKB-KW"/>
</dbReference>
<proteinExistence type="inferred from homology"/>
<dbReference type="Gene3D" id="3.50.50.60">
    <property type="entry name" value="FAD/NAD(P)-binding domain"/>
    <property type="match status" value="1"/>
</dbReference>
<evidence type="ECO:0000313" key="15">
    <source>
        <dbReference type="EMBL" id="GIH27776.1"/>
    </source>
</evidence>
<evidence type="ECO:0000256" key="1">
    <source>
        <dbReference type="ARBA" id="ARBA00001974"/>
    </source>
</evidence>
<evidence type="ECO:0000256" key="8">
    <source>
        <dbReference type="ARBA" id="ARBA00022827"/>
    </source>
</evidence>
<dbReference type="FunFam" id="1.10.8.870:FF:000003">
    <property type="entry name" value="Glycerol-3-phosphate dehydrogenase"/>
    <property type="match status" value="1"/>
</dbReference>
<feature type="domain" description="Alpha-glycerophosphate oxidase C-terminal" evidence="14">
    <location>
        <begin position="408"/>
        <end position="532"/>
    </location>
</feature>
<name>A0A919QF94_9ACTN</name>
<dbReference type="InterPro" id="IPR038299">
    <property type="entry name" value="DAO_C_sf"/>
</dbReference>
<dbReference type="SUPFAM" id="SSF51905">
    <property type="entry name" value="FAD/NAD(P)-binding domain"/>
    <property type="match status" value="1"/>
</dbReference>
<keyword evidence="9 11" id="KW-0560">Oxidoreductase</keyword>
<dbReference type="PROSITE" id="PS00978">
    <property type="entry name" value="FAD_G3PDH_2"/>
    <property type="match status" value="1"/>
</dbReference>
<evidence type="ECO:0000256" key="4">
    <source>
        <dbReference type="ARBA" id="ARBA00013029"/>
    </source>
</evidence>
<evidence type="ECO:0000256" key="7">
    <source>
        <dbReference type="ARBA" id="ARBA00022798"/>
    </source>
</evidence>
<evidence type="ECO:0000256" key="9">
    <source>
        <dbReference type="ARBA" id="ARBA00023002"/>
    </source>
</evidence>
<evidence type="ECO:0000313" key="16">
    <source>
        <dbReference type="Proteomes" id="UP000640052"/>
    </source>
</evidence>
<comment type="subcellular location">
    <subcellularLocation>
        <location evidence="2">Cytoplasm</location>
    </subcellularLocation>
</comment>
<dbReference type="InterPro" id="IPR031656">
    <property type="entry name" value="DAO_C"/>
</dbReference>
<evidence type="ECO:0000259" key="14">
    <source>
        <dbReference type="Pfam" id="PF16901"/>
    </source>
</evidence>
<gene>
    <name evidence="15" type="ORF">Aph01nite_60860</name>
</gene>
<dbReference type="Pfam" id="PF01266">
    <property type="entry name" value="DAO"/>
    <property type="match status" value="1"/>
</dbReference>
<dbReference type="PANTHER" id="PTHR11985:SF31">
    <property type="entry name" value="GLYCEROL-3-PHOSPHATE DEHYDROGENASE 2"/>
    <property type="match status" value="1"/>
</dbReference>
<dbReference type="InterPro" id="IPR000447">
    <property type="entry name" value="G3P_DH_FAD-dep"/>
</dbReference>
<dbReference type="PROSITE" id="PS00977">
    <property type="entry name" value="FAD_G3PDH_1"/>
    <property type="match status" value="1"/>
</dbReference>
<dbReference type="Gene3D" id="3.30.9.10">
    <property type="entry name" value="D-Amino Acid Oxidase, subunit A, domain 2"/>
    <property type="match status" value="1"/>
</dbReference>
<evidence type="ECO:0000256" key="12">
    <source>
        <dbReference type="SAM" id="MobiDB-lite"/>
    </source>
</evidence>
<dbReference type="Proteomes" id="UP000640052">
    <property type="component" value="Unassembled WGS sequence"/>
</dbReference>
<evidence type="ECO:0000256" key="5">
    <source>
        <dbReference type="ARBA" id="ARBA00022490"/>
    </source>
</evidence>
<evidence type="ECO:0000256" key="11">
    <source>
        <dbReference type="RuleBase" id="RU361217"/>
    </source>
</evidence>
<evidence type="ECO:0000256" key="6">
    <source>
        <dbReference type="ARBA" id="ARBA00022630"/>
    </source>
</evidence>
<comment type="cofactor">
    <cofactor evidence="1 11">
        <name>FAD</name>
        <dbReference type="ChEBI" id="CHEBI:57692"/>
    </cofactor>
</comment>
<dbReference type="EMBL" id="BOOA01000063">
    <property type="protein sequence ID" value="GIH27776.1"/>
    <property type="molecule type" value="Genomic_DNA"/>
</dbReference>
<evidence type="ECO:0000256" key="3">
    <source>
        <dbReference type="ARBA" id="ARBA00007330"/>
    </source>
</evidence>
<keyword evidence="5" id="KW-0963">Cytoplasm</keyword>
<protein>
    <recommendedName>
        <fullName evidence="4 11">Glycerol-3-phosphate dehydrogenase</fullName>
        <ecNumber evidence="4 11">1.1.5.3</ecNumber>
    </recommendedName>
</protein>
<evidence type="ECO:0000259" key="13">
    <source>
        <dbReference type="Pfam" id="PF01266"/>
    </source>
</evidence>
<dbReference type="GO" id="GO:0009331">
    <property type="term" value="C:glycerol-3-phosphate dehydrogenase (FAD) complex"/>
    <property type="evidence" value="ECO:0007669"/>
    <property type="project" value="UniProtKB-UniRule"/>
</dbReference>
<keyword evidence="6 11" id="KW-0285">Flavoprotein</keyword>
<comment type="similarity">
    <text evidence="3 11">Belongs to the FAD-dependent glycerol-3-phosphate dehydrogenase family.</text>
</comment>
<dbReference type="InterPro" id="IPR006076">
    <property type="entry name" value="FAD-dep_OxRdtase"/>
</dbReference>
<keyword evidence="16" id="KW-1185">Reference proteome</keyword>
<accession>A0A919QF94</accession>
<evidence type="ECO:0000256" key="2">
    <source>
        <dbReference type="ARBA" id="ARBA00004496"/>
    </source>
</evidence>
<comment type="catalytic activity">
    <reaction evidence="10 11">
        <text>a quinone + sn-glycerol 3-phosphate = dihydroxyacetone phosphate + a quinol</text>
        <dbReference type="Rhea" id="RHEA:18977"/>
        <dbReference type="ChEBI" id="CHEBI:24646"/>
        <dbReference type="ChEBI" id="CHEBI:57597"/>
        <dbReference type="ChEBI" id="CHEBI:57642"/>
        <dbReference type="ChEBI" id="CHEBI:132124"/>
        <dbReference type="EC" id="1.1.5.3"/>
    </reaction>
</comment>
<dbReference type="GO" id="GO:0004368">
    <property type="term" value="F:glycerol-3-phosphate dehydrogenase (quinone) activity"/>
    <property type="evidence" value="ECO:0007669"/>
    <property type="project" value="UniProtKB-EC"/>
</dbReference>
<organism evidence="15 16">
    <name type="scientific">Acrocarpospora phusangensis</name>
    <dbReference type="NCBI Taxonomy" id="1070424"/>
    <lineage>
        <taxon>Bacteria</taxon>
        <taxon>Bacillati</taxon>
        <taxon>Actinomycetota</taxon>
        <taxon>Actinomycetes</taxon>
        <taxon>Streptosporangiales</taxon>
        <taxon>Streptosporangiaceae</taxon>
        <taxon>Acrocarpospora</taxon>
    </lineage>
</organism>